<feature type="transmembrane region" description="Helical" evidence="9">
    <location>
        <begin position="327"/>
        <end position="349"/>
    </location>
</feature>
<dbReference type="PANTHER" id="PTHR48022">
    <property type="entry name" value="PLASTIDIC GLUCOSE TRANSPORTER 4"/>
    <property type="match status" value="1"/>
</dbReference>
<accession>A0A8H7UZ06</accession>
<dbReference type="NCBIfam" id="TIGR00879">
    <property type="entry name" value="SP"/>
    <property type="match status" value="1"/>
</dbReference>
<dbReference type="Proteomes" id="UP000603453">
    <property type="component" value="Unassembled WGS sequence"/>
</dbReference>
<evidence type="ECO:0000259" key="10">
    <source>
        <dbReference type="PROSITE" id="PS50850"/>
    </source>
</evidence>
<feature type="transmembrane region" description="Helical" evidence="9">
    <location>
        <begin position="411"/>
        <end position="434"/>
    </location>
</feature>
<evidence type="ECO:0000256" key="8">
    <source>
        <dbReference type="SAM" id="MobiDB-lite"/>
    </source>
</evidence>
<dbReference type="OrthoDB" id="4142200at2759"/>
<evidence type="ECO:0000256" key="1">
    <source>
        <dbReference type="ARBA" id="ARBA00004141"/>
    </source>
</evidence>
<feature type="transmembrane region" description="Helical" evidence="9">
    <location>
        <begin position="172"/>
        <end position="189"/>
    </location>
</feature>
<feature type="domain" description="Major facilitator superfamily (MFS) profile" evidence="10">
    <location>
        <begin position="1"/>
        <end position="465"/>
    </location>
</feature>
<protein>
    <recommendedName>
        <fullName evidence="10">Major facilitator superfamily (MFS) profile domain-containing protein</fullName>
    </recommendedName>
</protein>
<evidence type="ECO:0000256" key="7">
    <source>
        <dbReference type="RuleBase" id="RU003346"/>
    </source>
</evidence>
<dbReference type="Gene3D" id="1.20.1250.20">
    <property type="entry name" value="MFS general substrate transporter like domains"/>
    <property type="match status" value="1"/>
</dbReference>
<dbReference type="FunFam" id="1.20.1250.20:FF:000134">
    <property type="entry name" value="MFS sugar transporter protein"/>
    <property type="match status" value="1"/>
</dbReference>
<keyword evidence="4 9" id="KW-0812">Transmembrane</keyword>
<dbReference type="GO" id="GO:0016020">
    <property type="term" value="C:membrane"/>
    <property type="evidence" value="ECO:0007669"/>
    <property type="project" value="UniProtKB-SubCell"/>
</dbReference>
<organism evidence="11 12">
    <name type="scientific">Mucor saturninus</name>
    <dbReference type="NCBI Taxonomy" id="64648"/>
    <lineage>
        <taxon>Eukaryota</taxon>
        <taxon>Fungi</taxon>
        <taxon>Fungi incertae sedis</taxon>
        <taxon>Mucoromycota</taxon>
        <taxon>Mucoromycotina</taxon>
        <taxon>Mucoromycetes</taxon>
        <taxon>Mucorales</taxon>
        <taxon>Mucorineae</taxon>
        <taxon>Mucoraceae</taxon>
        <taxon>Mucor</taxon>
    </lineage>
</organism>
<comment type="subcellular location">
    <subcellularLocation>
        <location evidence="1">Membrane</location>
        <topology evidence="1">Multi-pass membrane protein</topology>
    </subcellularLocation>
</comment>
<dbReference type="PANTHER" id="PTHR48022:SF2">
    <property type="entry name" value="PLASTIDIC GLUCOSE TRANSPORTER 4"/>
    <property type="match status" value="1"/>
</dbReference>
<name>A0A8H7UZ06_9FUNG</name>
<dbReference type="SUPFAM" id="SSF103473">
    <property type="entry name" value="MFS general substrate transporter"/>
    <property type="match status" value="1"/>
</dbReference>
<dbReference type="InterPro" id="IPR005828">
    <property type="entry name" value="MFS_sugar_transport-like"/>
</dbReference>
<dbReference type="PROSITE" id="PS50850">
    <property type="entry name" value="MFS"/>
    <property type="match status" value="1"/>
</dbReference>
<dbReference type="EMBL" id="JAEPRD010000165">
    <property type="protein sequence ID" value="KAG2195654.1"/>
    <property type="molecule type" value="Genomic_DNA"/>
</dbReference>
<evidence type="ECO:0000256" key="5">
    <source>
        <dbReference type="ARBA" id="ARBA00022989"/>
    </source>
</evidence>
<keyword evidence="3 7" id="KW-0813">Transport</keyword>
<feature type="transmembrane region" description="Helical" evidence="9">
    <location>
        <begin position="137"/>
        <end position="160"/>
    </location>
</feature>
<feature type="transmembrane region" description="Helical" evidence="9">
    <location>
        <begin position="375"/>
        <end position="399"/>
    </location>
</feature>
<feature type="transmembrane region" description="Helical" evidence="9">
    <location>
        <begin position="103"/>
        <end position="125"/>
    </location>
</feature>
<dbReference type="InterPro" id="IPR036259">
    <property type="entry name" value="MFS_trans_sf"/>
</dbReference>
<evidence type="ECO:0000256" key="3">
    <source>
        <dbReference type="ARBA" id="ARBA00022448"/>
    </source>
</evidence>
<dbReference type="PRINTS" id="PR00171">
    <property type="entry name" value="SUGRTRNSPORT"/>
</dbReference>
<feature type="transmembrane region" description="Helical" evidence="9">
    <location>
        <begin position="78"/>
        <end position="97"/>
    </location>
</feature>
<feature type="non-terminal residue" evidence="11">
    <location>
        <position position="580"/>
    </location>
</feature>
<feature type="transmembrane region" description="Helical" evidence="9">
    <location>
        <begin position="48"/>
        <end position="71"/>
    </location>
</feature>
<evidence type="ECO:0000256" key="4">
    <source>
        <dbReference type="ARBA" id="ARBA00022692"/>
    </source>
</evidence>
<proteinExistence type="inferred from homology"/>
<feature type="transmembrane region" description="Helical" evidence="9">
    <location>
        <begin position="294"/>
        <end position="318"/>
    </location>
</feature>
<evidence type="ECO:0000256" key="9">
    <source>
        <dbReference type="SAM" id="Phobius"/>
    </source>
</evidence>
<keyword evidence="6 9" id="KW-0472">Membrane</keyword>
<evidence type="ECO:0000256" key="6">
    <source>
        <dbReference type="ARBA" id="ARBA00023136"/>
    </source>
</evidence>
<gene>
    <name evidence="11" type="ORF">INT47_002893</name>
</gene>
<dbReference type="GO" id="GO:0005351">
    <property type="term" value="F:carbohydrate:proton symporter activity"/>
    <property type="evidence" value="ECO:0007669"/>
    <property type="project" value="TreeGrafter"/>
</dbReference>
<feature type="region of interest" description="Disordered" evidence="8">
    <location>
        <begin position="556"/>
        <end position="580"/>
    </location>
</feature>
<evidence type="ECO:0000313" key="12">
    <source>
        <dbReference type="Proteomes" id="UP000603453"/>
    </source>
</evidence>
<comment type="caution">
    <text evidence="11">The sequence shown here is derived from an EMBL/GenBank/DDBJ whole genome shotgun (WGS) entry which is preliminary data.</text>
</comment>
<keyword evidence="12" id="KW-1185">Reference proteome</keyword>
<dbReference type="PROSITE" id="PS00216">
    <property type="entry name" value="SUGAR_TRANSPORT_1"/>
    <property type="match status" value="1"/>
</dbReference>
<dbReference type="AlphaFoldDB" id="A0A8H7UZ06"/>
<comment type="similarity">
    <text evidence="2 7">Belongs to the major facilitator superfamily. Sugar transporter (TC 2.A.1.1) family.</text>
</comment>
<dbReference type="InterPro" id="IPR003663">
    <property type="entry name" value="Sugar/inositol_transpt"/>
</dbReference>
<dbReference type="PROSITE" id="PS00217">
    <property type="entry name" value="SUGAR_TRANSPORT_2"/>
    <property type="match status" value="1"/>
</dbReference>
<keyword evidence="5 9" id="KW-1133">Transmembrane helix</keyword>
<dbReference type="Pfam" id="PF00083">
    <property type="entry name" value="Sugar_tr"/>
    <property type="match status" value="1"/>
</dbReference>
<feature type="transmembrane region" description="Helical" evidence="9">
    <location>
        <begin position="440"/>
        <end position="461"/>
    </location>
</feature>
<dbReference type="InterPro" id="IPR050360">
    <property type="entry name" value="MFS_Sugar_Transporters"/>
</dbReference>
<dbReference type="InterPro" id="IPR005829">
    <property type="entry name" value="Sugar_transporter_CS"/>
</dbReference>
<feature type="compositionally biased region" description="Polar residues" evidence="8">
    <location>
        <begin position="560"/>
        <end position="580"/>
    </location>
</feature>
<reference evidence="11" key="1">
    <citation type="submission" date="2020-12" db="EMBL/GenBank/DDBJ databases">
        <title>Metabolic potential, ecology and presence of endohyphal bacteria is reflected in genomic diversity of Mucoromycotina.</title>
        <authorList>
            <person name="Muszewska A."/>
            <person name="Okrasinska A."/>
            <person name="Steczkiewicz K."/>
            <person name="Drgas O."/>
            <person name="Orlowska M."/>
            <person name="Perlinska-Lenart U."/>
            <person name="Aleksandrzak-Piekarczyk T."/>
            <person name="Szatraj K."/>
            <person name="Zielenkiewicz U."/>
            <person name="Pilsyk S."/>
            <person name="Malc E."/>
            <person name="Mieczkowski P."/>
            <person name="Kruszewska J.S."/>
            <person name="Biernat P."/>
            <person name="Pawlowska J."/>
        </authorList>
    </citation>
    <scope>NUCLEOTIDE SEQUENCE</scope>
    <source>
        <strain evidence="11">WA0000017839</strain>
    </source>
</reference>
<evidence type="ECO:0000313" key="11">
    <source>
        <dbReference type="EMBL" id="KAG2195654.1"/>
    </source>
</evidence>
<sequence>MPILVLYRWVDSCKYLILKSRYDSGVTSAVMLMPSFQHKFNIPTDSPAYIAVVPVSLAASFLASFISGFIADALGRKRFLYVATIIHELGCIVEVAGQTQGSFFAGRVLTGLGVGIYSMLVPLYQSEVAKPENRGRLISFYQIFVTLGFCTAFWLVFGIYRSQDDLVWKVPFGTQLIAGGIMLMGIHFIPESPRWLIYKDRPQEALRILAQLRSRGDVHDVEVQMEFTGIVQDVSFDKIVYKQRFLSLLKKGNDNNLKRTLLGMGIHTFTQLSGINALLFYLPHILESAGIKEIYSALLGNGVGGIVNLVATVTVLFYIDRWSRRKILVAGALGMGSCMLAIGIVSAVFNQELVNKVSVYGDVDVVGFVTPRATYAIIVLLAVFIACFALSWGPMGWIYPAEIYPQMIRANAMGVTTSCSYLFNLIISLVSPIMFREIVWGTYLFFAVICFIMAAVIHLYYPETRGRSLEEIQLIFSGALIDQRPDAHHPSTAAEALLHLEQIQHRDKRDQLARDHRDYPFTFPQTFEVSSPHNVTRVFNNQTSYYEPENEHSQVDIISPQPTRPSTSCTSVRIPSISSV</sequence>
<feature type="transmembrane region" description="Helical" evidence="9">
    <location>
        <begin position="260"/>
        <end position="282"/>
    </location>
</feature>
<evidence type="ECO:0000256" key="2">
    <source>
        <dbReference type="ARBA" id="ARBA00010992"/>
    </source>
</evidence>
<dbReference type="InterPro" id="IPR020846">
    <property type="entry name" value="MFS_dom"/>
</dbReference>